<dbReference type="SUPFAM" id="SSF50494">
    <property type="entry name" value="Trypsin-like serine proteases"/>
    <property type="match status" value="1"/>
</dbReference>
<comment type="caution">
    <text evidence="3">The sequence shown here is derived from an EMBL/GenBank/DDBJ whole genome shotgun (WGS) entry which is preliminary data.</text>
</comment>
<gene>
    <name evidence="3" type="ORF">AMECASPLE_005946</name>
</gene>
<reference evidence="3 4" key="1">
    <citation type="submission" date="2021-06" db="EMBL/GenBank/DDBJ databases">
        <authorList>
            <person name="Palmer J.M."/>
        </authorList>
    </citation>
    <scope>NUCLEOTIDE SEQUENCE [LARGE SCALE GENOMIC DNA]</scope>
    <source>
        <strain evidence="3 4">AS_MEX2019</strain>
        <tissue evidence="3">Muscle</tissue>
    </source>
</reference>
<evidence type="ECO:0000313" key="3">
    <source>
        <dbReference type="EMBL" id="MEQ2298512.1"/>
    </source>
</evidence>
<dbReference type="Proteomes" id="UP001469553">
    <property type="component" value="Unassembled WGS sequence"/>
</dbReference>
<dbReference type="Pfam" id="PF00089">
    <property type="entry name" value="Trypsin"/>
    <property type="match status" value="1"/>
</dbReference>
<dbReference type="SMART" id="SM00020">
    <property type="entry name" value="Tryp_SPc"/>
    <property type="match status" value="1"/>
</dbReference>
<organism evidence="3 4">
    <name type="scientific">Ameca splendens</name>
    <dbReference type="NCBI Taxonomy" id="208324"/>
    <lineage>
        <taxon>Eukaryota</taxon>
        <taxon>Metazoa</taxon>
        <taxon>Chordata</taxon>
        <taxon>Craniata</taxon>
        <taxon>Vertebrata</taxon>
        <taxon>Euteleostomi</taxon>
        <taxon>Actinopterygii</taxon>
        <taxon>Neopterygii</taxon>
        <taxon>Teleostei</taxon>
        <taxon>Neoteleostei</taxon>
        <taxon>Acanthomorphata</taxon>
        <taxon>Ovalentaria</taxon>
        <taxon>Atherinomorphae</taxon>
        <taxon>Cyprinodontiformes</taxon>
        <taxon>Goodeidae</taxon>
        <taxon>Ameca</taxon>
    </lineage>
</organism>
<dbReference type="InterPro" id="IPR001254">
    <property type="entry name" value="Trypsin_dom"/>
</dbReference>
<dbReference type="InterPro" id="IPR043504">
    <property type="entry name" value="Peptidase_S1_PA_chymotrypsin"/>
</dbReference>
<sequence length="234" mass="26189">MGMVIDLDKRIIGGHECERQYHIELKVIPTVGPASFCGGSLISTKWILTAAHCLKPYASLFVNLGGSQVKIRAEPVIYTDNSNSSKERPHDIMLLELPRSFDITPLKLPDCGTHPQTLEIAGHAATTSGINNIRKPAKSPDLHCAEINIVDCDELKNTLKDKYPNAYKVKIYQHWFCGQMAGVDICFVSLETPVEELYIKTQFMVSFLFLGILNMYVENQLHSWTSAIQNMHLG</sequence>
<keyword evidence="1" id="KW-1015">Disulfide bond</keyword>
<dbReference type="Gene3D" id="2.40.10.10">
    <property type="entry name" value="Trypsin-like serine proteases"/>
    <property type="match status" value="1"/>
</dbReference>
<dbReference type="PROSITE" id="PS50240">
    <property type="entry name" value="TRYPSIN_DOM"/>
    <property type="match status" value="1"/>
</dbReference>
<dbReference type="InterPro" id="IPR018114">
    <property type="entry name" value="TRYPSIN_HIS"/>
</dbReference>
<protein>
    <recommendedName>
        <fullName evidence="2">Peptidase S1 domain-containing protein</fullName>
    </recommendedName>
</protein>
<dbReference type="InterPro" id="IPR001314">
    <property type="entry name" value="Peptidase_S1A"/>
</dbReference>
<dbReference type="PANTHER" id="PTHR24253:SF182">
    <property type="entry name" value="PEPTIDASE S1 DOMAIN-CONTAINING PROTEIN"/>
    <property type="match status" value="1"/>
</dbReference>
<proteinExistence type="predicted"/>
<name>A0ABV0YX93_9TELE</name>
<evidence type="ECO:0000259" key="2">
    <source>
        <dbReference type="PROSITE" id="PS50240"/>
    </source>
</evidence>
<dbReference type="PROSITE" id="PS00134">
    <property type="entry name" value="TRYPSIN_HIS"/>
    <property type="match status" value="1"/>
</dbReference>
<dbReference type="PRINTS" id="PR00722">
    <property type="entry name" value="CHYMOTRYPSIN"/>
</dbReference>
<accession>A0ABV0YX93</accession>
<dbReference type="EMBL" id="JAHRIP010047304">
    <property type="protein sequence ID" value="MEQ2298512.1"/>
    <property type="molecule type" value="Genomic_DNA"/>
</dbReference>
<evidence type="ECO:0000313" key="4">
    <source>
        <dbReference type="Proteomes" id="UP001469553"/>
    </source>
</evidence>
<feature type="domain" description="Peptidase S1" evidence="2">
    <location>
        <begin position="11"/>
        <end position="230"/>
    </location>
</feature>
<dbReference type="PANTHER" id="PTHR24253">
    <property type="entry name" value="TRANSMEMBRANE PROTEASE SERINE"/>
    <property type="match status" value="1"/>
</dbReference>
<keyword evidence="4" id="KW-1185">Reference proteome</keyword>
<evidence type="ECO:0000256" key="1">
    <source>
        <dbReference type="ARBA" id="ARBA00023157"/>
    </source>
</evidence>
<dbReference type="InterPro" id="IPR009003">
    <property type="entry name" value="Peptidase_S1_PA"/>
</dbReference>